<evidence type="ECO:0000256" key="3">
    <source>
        <dbReference type="ARBA" id="ARBA00022741"/>
    </source>
</evidence>
<keyword evidence="9" id="KW-1185">Reference proteome</keyword>
<comment type="function">
    <text evidence="6">Phosphorylates Ins(1,3,4,5,6)P5 at position 2 to form Ins(1,2,3,4,5,6)P6 (InsP6 or phytate).</text>
</comment>
<reference evidence="8" key="1">
    <citation type="submission" date="2016-03" db="EMBL/GenBank/DDBJ databases">
        <title>Mechanisms controlling the formation of the plant cell surface in tip-growing cells are functionally conserved among land plants.</title>
        <authorList>
            <person name="Honkanen S."/>
            <person name="Jones V.A."/>
            <person name="Morieri G."/>
            <person name="Champion C."/>
            <person name="Hetherington A.J."/>
            <person name="Kelly S."/>
            <person name="Saint-Marcoux D."/>
            <person name="Proust H."/>
            <person name="Prescott H."/>
            <person name="Dolan L."/>
        </authorList>
    </citation>
    <scope>NUCLEOTIDE SEQUENCE [LARGE SCALE GENOMIC DNA]</scope>
    <source>
        <tissue evidence="8">Whole gametophyte</tissue>
    </source>
</reference>
<dbReference type="PANTHER" id="PTHR14456">
    <property type="entry name" value="INOSITOL POLYPHOSPHATE KINASE 1"/>
    <property type="match status" value="1"/>
</dbReference>
<dbReference type="GO" id="GO:0005524">
    <property type="term" value="F:ATP binding"/>
    <property type="evidence" value="ECO:0007669"/>
    <property type="project" value="UniProtKB-KW"/>
</dbReference>
<comment type="caution">
    <text evidence="8">The sequence shown here is derived from an EMBL/GenBank/DDBJ whole genome shotgun (WGS) entry which is preliminary data.</text>
</comment>
<evidence type="ECO:0000256" key="7">
    <source>
        <dbReference type="SAM" id="MobiDB-lite"/>
    </source>
</evidence>
<feature type="compositionally biased region" description="Polar residues" evidence="7">
    <location>
        <begin position="277"/>
        <end position="294"/>
    </location>
</feature>
<proteinExistence type="predicted"/>
<dbReference type="EC" id="2.7.1.158" evidence="1 6"/>
<keyword evidence="2 6" id="KW-0808">Transferase</keyword>
<name>A0A176W8G2_MARPO</name>
<organism evidence="8 9">
    <name type="scientific">Marchantia polymorpha subsp. ruderalis</name>
    <dbReference type="NCBI Taxonomy" id="1480154"/>
    <lineage>
        <taxon>Eukaryota</taxon>
        <taxon>Viridiplantae</taxon>
        <taxon>Streptophyta</taxon>
        <taxon>Embryophyta</taxon>
        <taxon>Marchantiophyta</taxon>
        <taxon>Marchantiopsida</taxon>
        <taxon>Marchantiidae</taxon>
        <taxon>Marchantiales</taxon>
        <taxon>Marchantiaceae</taxon>
        <taxon>Marchantia</taxon>
    </lineage>
</organism>
<evidence type="ECO:0000256" key="4">
    <source>
        <dbReference type="ARBA" id="ARBA00022777"/>
    </source>
</evidence>
<keyword evidence="4 6" id="KW-0418">Kinase</keyword>
<feature type="region of interest" description="Disordered" evidence="7">
    <location>
        <begin position="274"/>
        <end position="294"/>
    </location>
</feature>
<evidence type="ECO:0000313" key="9">
    <source>
        <dbReference type="Proteomes" id="UP000077202"/>
    </source>
</evidence>
<protein>
    <recommendedName>
        <fullName evidence="1 6">Inositol-pentakisphosphate 2-kinase</fullName>
        <ecNumber evidence="1 6">2.7.1.158</ecNumber>
    </recommendedName>
</protein>
<dbReference type="InterPro" id="IPR009286">
    <property type="entry name" value="Ins_P5_2-kin"/>
</dbReference>
<dbReference type="GO" id="GO:0035299">
    <property type="term" value="F:inositol-1,3,4,5,6-pentakisphosphate 2-kinase activity"/>
    <property type="evidence" value="ECO:0007669"/>
    <property type="project" value="UniProtKB-EC"/>
</dbReference>
<evidence type="ECO:0000256" key="6">
    <source>
        <dbReference type="RuleBase" id="RU364126"/>
    </source>
</evidence>
<evidence type="ECO:0000256" key="2">
    <source>
        <dbReference type="ARBA" id="ARBA00022679"/>
    </source>
</evidence>
<evidence type="ECO:0000313" key="8">
    <source>
        <dbReference type="EMBL" id="OAE28446.1"/>
    </source>
</evidence>
<dbReference type="InterPro" id="IPR043001">
    <property type="entry name" value="IP5_2-K_N_lobe"/>
</dbReference>
<keyword evidence="3 6" id="KW-0547">Nucleotide-binding</keyword>
<dbReference type="AlphaFoldDB" id="A0A176W8G2"/>
<dbReference type="GO" id="GO:0005634">
    <property type="term" value="C:nucleus"/>
    <property type="evidence" value="ECO:0007669"/>
    <property type="project" value="TreeGrafter"/>
</dbReference>
<sequence>MMAYMNFLDVREADNWHYRGEGAANLVLAYNGSDPALIGKVLRLRKLVGNAGKLSHGAKETPILLPEEQILWAEWPRMAAATSTAELNHAYIGDVLRPLLGDKHVDPGPKCGFLPVFPVMNEDNLIKTIVSRFAMHQTLKLSQGKIKNISKYSPLDLFSGSESGIYKAICDLFMTPQNNLRIFCNGKEVFGEFDDTSTSPEEARVQLENVLGEFLPSGAEGPVVAFQKLISHLLFRSNVLKKLLIVQKLDVVDIEGSIQAYEMFLKHLKSSAPHSGVQESTPNGKITATTGSPPQQTNLLNGTLHVNEPRKHTKVPRTFEECRTIIRDFLISATAKDCGIMLTLLPVGSMMSDDISLPGSYVVTYSGRQYLHKVHLLDLDVKQLKKLPHYFQLDKEIVTAYRSCSCMDSSFSTPLPDCVVSSEDS</sequence>
<evidence type="ECO:0000256" key="5">
    <source>
        <dbReference type="ARBA" id="ARBA00022840"/>
    </source>
</evidence>
<comment type="catalytic activity">
    <reaction evidence="6">
        <text>1D-myo-inositol 1,3,4,5,6-pentakisphosphate + ATP = 1D-myo-inositol hexakisphosphate + ADP + H(+)</text>
        <dbReference type="Rhea" id="RHEA:20313"/>
        <dbReference type="ChEBI" id="CHEBI:15378"/>
        <dbReference type="ChEBI" id="CHEBI:30616"/>
        <dbReference type="ChEBI" id="CHEBI:57733"/>
        <dbReference type="ChEBI" id="CHEBI:58130"/>
        <dbReference type="ChEBI" id="CHEBI:456216"/>
        <dbReference type="EC" id="2.7.1.158"/>
    </reaction>
</comment>
<comment type="domain">
    <text evidence="6">The EXKPK motif is conserved in inositol-pentakisphosphate 2-kinases of both family 1 and 2.</text>
</comment>
<dbReference type="PANTHER" id="PTHR14456:SF2">
    <property type="entry name" value="INOSITOL-PENTAKISPHOSPHATE 2-KINASE"/>
    <property type="match status" value="1"/>
</dbReference>
<gene>
    <name evidence="8" type="ORF">AXG93_115s1360</name>
</gene>
<dbReference type="Pfam" id="PF06090">
    <property type="entry name" value="Ins_P5_2-kin"/>
    <property type="match status" value="2"/>
</dbReference>
<evidence type="ECO:0000256" key="1">
    <source>
        <dbReference type="ARBA" id="ARBA00012023"/>
    </source>
</evidence>
<keyword evidence="5 6" id="KW-0067">ATP-binding</keyword>
<dbReference type="EMBL" id="LVLJ01001739">
    <property type="protein sequence ID" value="OAE28446.1"/>
    <property type="molecule type" value="Genomic_DNA"/>
</dbReference>
<dbReference type="GO" id="GO:0032958">
    <property type="term" value="P:inositol phosphate biosynthetic process"/>
    <property type="evidence" value="ECO:0007669"/>
    <property type="project" value="TreeGrafter"/>
</dbReference>
<dbReference type="Proteomes" id="UP000077202">
    <property type="component" value="Unassembled WGS sequence"/>
</dbReference>
<dbReference type="Gene3D" id="3.30.200.110">
    <property type="entry name" value="Inositol-pentakisphosphate 2-kinase, N-lobe"/>
    <property type="match status" value="1"/>
</dbReference>
<accession>A0A176W8G2</accession>